<dbReference type="Proteomes" id="UP001501436">
    <property type="component" value="Unassembled WGS sequence"/>
</dbReference>
<proteinExistence type="predicted"/>
<name>A0ABP9FT01_9SPHI</name>
<evidence type="ECO:0000313" key="1">
    <source>
        <dbReference type="EMBL" id="GAA4916156.1"/>
    </source>
</evidence>
<sequence>MNNTDKSYWTGKDFEFLITGDIELTADIYDDIMTPNTFICTKTMCDGWPYYLVESDYFTYSWEPPGIQMTFNPDITYSKAKLIADEVITNILNSGQQVELIELPSNSIYRF</sequence>
<keyword evidence="2" id="KW-1185">Reference proteome</keyword>
<gene>
    <name evidence="1" type="ORF">GCM10023313_19630</name>
</gene>
<dbReference type="EMBL" id="BAABJI010000002">
    <property type="protein sequence ID" value="GAA4916156.1"/>
    <property type="molecule type" value="Genomic_DNA"/>
</dbReference>
<organism evidence="1 2">
    <name type="scientific">Mucilaginibacter defluvii</name>
    <dbReference type="NCBI Taxonomy" id="1196019"/>
    <lineage>
        <taxon>Bacteria</taxon>
        <taxon>Pseudomonadati</taxon>
        <taxon>Bacteroidota</taxon>
        <taxon>Sphingobacteriia</taxon>
        <taxon>Sphingobacteriales</taxon>
        <taxon>Sphingobacteriaceae</taxon>
        <taxon>Mucilaginibacter</taxon>
    </lineage>
</organism>
<comment type="caution">
    <text evidence="1">The sequence shown here is derived from an EMBL/GenBank/DDBJ whole genome shotgun (WGS) entry which is preliminary data.</text>
</comment>
<reference evidence="2" key="1">
    <citation type="journal article" date="2019" name="Int. J. Syst. Evol. Microbiol.">
        <title>The Global Catalogue of Microorganisms (GCM) 10K type strain sequencing project: providing services to taxonomists for standard genome sequencing and annotation.</title>
        <authorList>
            <consortium name="The Broad Institute Genomics Platform"/>
            <consortium name="The Broad Institute Genome Sequencing Center for Infectious Disease"/>
            <person name="Wu L."/>
            <person name="Ma J."/>
        </authorList>
    </citation>
    <scope>NUCLEOTIDE SEQUENCE [LARGE SCALE GENOMIC DNA]</scope>
    <source>
        <strain evidence="2">JCM 18283</strain>
    </source>
</reference>
<dbReference type="RefSeq" id="WP_345331016.1">
    <property type="nucleotide sequence ID" value="NZ_BAABJI010000002.1"/>
</dbReference>
<protein>
    <submittedName>
        <fullName evidence="1">Uncharacterized protein</fullName>
    </submittedName>
</protein>
<evidence type="ECO:0000313" key="2">
    <source>
        <dbReference type="Proteomes" id="UP001501436"/>
    </source>
</evidence>
<accession>A0ABP9FT01</accession>